<dbReference type="SUPFAM" id="SSF47781">
    <property type="entry name" value="RuvA domain 2-like"/>
    <property type="match status" value="1"/>
</dbReference>
<keyword evidence="6" id="KW-0479">Metal-binding</keyword>
<sequence>MVAITKKIKSLRQQINDHNYRYYILDDPLISDGEYDQLFRKLEQLERQHPELIVPESPTQRIGAEPLEAFGTVTHRIPMMSLANAMSDEELNAFDERLKKALDDMADIEYVSEPKLDGLAVELIYENGTFVNGSTRGDGTNGEDITANLKTIKAIPLALRNDKRSIPRLLEVRGEVFIRKSDFKSLNAQREKLGESPFANPRNAAAGSLRQLDPKITATRSLSIYCYQAGSIIGAEFNTHWEFLQSIQDWGLPVNHEVQIAAGIKQAVAYHQQLEARRDDLPYEIDGSVIKVNSLSLRNLIGVRSRTPRWAIAGKFKAQQATTVIHNIVASVGRTGAVTPVAKLEAVEVSGVTVTNATLHNQDEIDRKDIRVGDTVVVERSGDVIPKVIKVISAKRPAGTKPYHLPDSCPVCDHELYRSEDEVVYRCHNHACSAQIKGHLQHFVSKNALDIDGVGGKLIEQLVDQGLINTVDDLLRLDQATLSGLERMGEKSASNVLASITDAKATTFARFVFALGIRHVGEHTAKILEQAFQGDIETFREASFNALEAIDEIGPIVAESIIRFWEDEANKEIVSACFEMGITFQKLPELLSQTLVGKTFVFTGSLEIYTRKAAQELVESRGARASSSVSKNTDYVVAGAGAGSKLTKAKELGVSILSEQEFENLLKE</sequence>
<evidence type="ECO:0000256" key="12">
    <source>
        <dbReference type="ARBA" id="ARBA00034005"/>
    </source>
</evidence>
<dbReference type="InterPro" id="IPR001679">
    <property type="entry name" value="DNA_ligase"/>
</dbReference>
<dbReference type="Pfam" id="PF22745">
    <property type="entry name" value="Nlig-Ia"/>
    <property type="match status" value="1"/>
</dbReference>
<keyword evidence="9" id="KW-0460">Magnesium</keyword>
<dbReference type="Pfam" id="PF14520">
    <property type="entry name" value="HHH_5"/>
    <property type="match status" value="1"/>
</dbReference>
<evidence type="ECO:0000256" key="6">
    <source>
        <dbReference type="ARBA" id="ARBA00022723"/>
    </source>
</evidence>
<name>A0A170QDK6_9ZZZZ</name>
<feature type="domain" description="BRCT" evidence="13">
    <location>
        <begin position="590"/>
        <end position="668"/>
    </location>
</feature>
<dbReference type="InterPro" id="IPR041663">
    <property type="entry name" value="DisA/LigA_HHH"/>
</dbReference>
<dbReference type="InterPro" id="IPR001357">
    <property type="entry name" value="BRCT_dom"/>
</dbReference>
<dbReference type="PANTHER" id="PTHR23389:SF9">
    <property type="entry name" value="DNA LIGASE"/>
    <property type="match status" value="1"/>
</dbReference>
<dbReference type="Gene3D" id="1.10.287.610">
    <property type="entry name" value="Helix hairpin bin"/>
    <property type="match status" value="1"/>
</dbReference>
<organism evidence="14">
    <name type="scientific">hydrothermal vent metagenome</name>
    <dbReference type="NCBI Taxonomy" id="652676"/>
    <lineage>
        <taxon>unclassified sequences</taxon>
        <taxon>metagenomes</taxon>
        <taxon>ecological metagenomes</taxon>
    </lineage>
</organism>
<keyword evidence="8" id="KW-0862">Zinc</keyword>
<comment type="function">
    <text evidence="2">DNA ligase that catalyzes the formation of phosphodiester linkages between 5'-phosphoryl and 3'-hydroxyl groups in double-stranded DNA using NAD as a coenzyme and as the energy source for the reaction. It is essential for DNA replication and repair of damaged DNA.</text>
</comment>
<dbReference type="Gene3D" id="3.40.50.10190">
    <property type="entry name" value="BRCT domain"/>
    <property type="match status" value="1"/>
</dbReference>
<dbReference type="SMART" id="SM00292">
    <property type="entry name" value="BRCT"/>
    <property type="match status" value="1"/>
</dbReference>
<keyword evidence="7" id="KW-0227">DNA damage</keyword>
<evidence type="ECO:0000259" key="13">
    <source>
        <dbReference type="PROSITE" id="PS50172"/>
    </source>
</evidence>
<dbReference type="CDD" id="cd17748">
    <property type="entry name" value="BRCT_DNA_ligase_like"/>
    <property type="match status" value="1"/>
</dbReference>
<dbReference type="InterPro" id="IPR018239">
    <property type="entry name" value="DNA_ligase_AS"/>
</dbReference>
<proteinExistence type="inferred from homology"/>
<dbReference type="SUPFAM" id="SSF52113">
    <property type="entry name" value="BRCT domain"/>
    <property type="match status" value="1"/>
</dbReference>
<dbReference type="NCBIfam" id="TIGR00575">
    <property type="entry name" value="dnlj"/>
    <property type="match status" value="1"/>
</dbReference>
<dbReference type="GO" id="GO:0046872">
    <property type="term" value="F:metal ion binding"/>
    <property type="evidence" value="ECO:0007669"/>
    <property type="project" value="UniProtKB-KW"/>
</dbReference>
<keyword evidence="10" id="KW-0520">NAD</keyword>
<dbReference type="SMART" id="SM00532">
    <property type="entry name" value="LIGANc"/>
    <property type="match status" value="1"/>
</dbReference>
<dbReference type="Pfam" id="PF00533">
    <property type="entry name" value="BRCT"/>
    <property type="match status" value="1"/>
</dbReference>
<dbReference type="InterPro" id="IPR010994">
    <property type="entry name" value="RuvA_2-like"/>
</dbReference>
<dbReference type="Gene3D" id="1.10.150.20">
    <property type="entry name" value="5' to 3' exonuclease, C-terminal subdomain"/>
    <property type="match status" value="2"/>
</dbReference>
<gene>
    <name evidence="14" type="ORF">MGWOODY_Mmi2070</name>
</gene>
<evidence type="ECO:0000256" key="9">
    <source>
        <dbReference type="ARBA" id="ARBA00022842"/>
    </source>
</evidence>
<dbReference type="SUPFAM" id="SSF56091">
    <property type="entry name" value="DNA ligase/mRNA capping enzyme, catalytic domain"/>
    <property type="match status" value="1"/>
</dbReference>
<dbReference type="FunFam" id="1.10.150.20:FF:000007">
    <property type="entry name" value="DNA ligase"/>
    <property type="match status" value="1"/>
</dbReference>
<dbReference type="NCBIfam" id="NF005932">
    <property type="entry name" value="PRK07956.1"/>
    <property type="match status" value="1"/>
</dbReference>
<dbReference type="InterPro" id="IPR004149">
    <property type="entry name" value="Znf_DNAligase_C4"/>
</dbReference>
<dbReference type="Pfam" id="PF03119">
    <property type="entry name" value="DNA_ligase_ZBD"/>
    <property type="match status" value="1"/>
</dbReference>
<evidence type="ECO:0000256" key="5">
    <source>
        <dbReference type="ARBA" id="ARBA00022705"/>
    </source>
</evidence>
<dbReference type="InterPro" id="IPR012340">
    <property type="entry name" value="NA-bd_OB-fold"/>
</dbReference>
<dbReference type="HAMAP" id="MF_01588">
    <property type="entry name" value="DNA_ligase_A"/>
    <property type="match status" value="1"/>
</dbReference>
<dbReference type="PROSITE" id="PS01055">
    <property type="entry name" value="DNA_LIGASE_N1"/>
    <property type="match status" value="1"/>
</dbReference>
<keyword evidence="5" id="KW-0235">DNA replication</keyword>
<dbReference type="Pfam" id="PF03120">
    <property type="entry name" value="OB_DNA_ligase"/>
    <property type="match status" value="1"/>
</dbReference>
<dbReference type="GO" id="GO:0003911">
    <property type="term" value="F:DNA ligase (NAD+) activity"/>
    <property type="evidence" value="ECO:0007669"/>
    <property type="project" value="UniProtKB-EC"/>
</dbReference>
<dbReference type="GO" id="GO:0006260">
    <property type="term" value="P:DNA replication"/>
    <property type="evidence" value="ECO:0007669"/>
    <property type="project" value="UniProtKB-KW"/>
</dbReference>
<dbReference type="PANTHER" id="PTHR23389">
    <property type="entry name" value="CHROMOSOME TRANSMISSION FIDELITY FACTOR 18"/>
    <property type="match status" value="1"/>
</dbReference>
<comment type="cofactor">
    <cofactor evidence="1">
        <name>Mg(2+)</name>
        <dbReference type="ChEBI" id="CHEBI:18420"/>
    </cofactor>
</comment>
<dbReference type="PROSITE" id="PS50172">
    <property type="entry name" value="BRCT"/>
    <property type="match status" value="1"/>
</dbReference>
<dbReference type="AlphaFoldDB" id="A0A170QDK6"/>
<dbReference type="Pfam" id="PF01653">
    <property type="entry name" value="DNA_ligase_aden"/>
    <property type="match status" value="1"/>
</dbReference>
<evidence type="ECO:0000256" key="7">
    <source>
        <dbReference type="ARBA" id="ARBA00022763"/>
    </source>
</evidence>
<dbReference type="InterPro" id="IPR013840">
    <property type="entry name" value="DNAligase_N"/>
</dbReference>
<evidence type="ECO:0000256" key="3">
    <source>
        <dbReference type="ARBA" id="ARBA00012722"/>
    </source>
</evidence>
<evidence type="ECO:0000313" key="14">
    <source>
        <dbReference type="EMBL" id="CUV10511.1"/>
    </source>
</evidence>
<dbReference type="GO" id="GO:0003677">
    <property type="term" value="F:DNA binding"/>
    <property type="evidence" value="ECO:0007669"/>
    <property type="project" value="InterPro"/>
</dbReference>
<dbReference type="Pfam" id="PF12826">
    <property type="entry name" value="HHH_2"/>
    <property type="match status" value="1"/>
</dbReference>
<dbReference type="SMART" id="SM00278">
    <property type="entry name" value="HhH1"/>
    <property type="match status" value="3"/>
</dbReference>
<dbReference type="FunFam" id="3.30.470.30:FF:000001">
    <property type="entry name" value="DNA ligase"/>
    <property type="match status" value="1"/>
</dbReference>
<accession>A0A170QDK6</accession>
<protein>
    <recommendedName>
        <fullName evidence="3">DNA ligase (NAD(+))</fullName>
        <ecNumber evidence="3">6.5.1.2</ecNumber>
    </recommendedName>
</protein>
<dbReference type="FunFam" id="2.40.50.140:FF:000012">
    <property type="entry name" value="DNA ligase"/>
    <property type="match status" value="1"/>
</dbReference>
<evidence type="ECO:0000256" key="11">
    <source>
        <dbReference type="ARBA" id="ARBA00023204"/>
    </source>
</evidence>
<evidence type="ECO:0000256" key="10">
    <source>
        <dbReference type="ARBA" id="ARBA00023027"/>
    </source>
</evidence>
<dbReference type="InterPro" id="IPR036420">
    <property type="entry name" value="BRCT_dom_sf"/>
</dbReference>
<dbReference type="SUPFAM" id="SSF50249">
    <property type="entry name" value="Nucleic acid-binding proteins"/>
    <property type="match status" value="1"/>
</dbReference>
<dbReference type="InterPro" id="IPR003583">
    <property type="entry name" value="Hlx-hairpin-Hlx_DNA-bd_motif"/>
</dbReference>
<evidence type="ECO:0000256" key="8">
    <source>
        <dbReference type="ARBA" id="ARBA00022833"/>
    </source>
</evidence>
<dbReference type="CDD" id="cd00114">
    <property type="entry name" value="LIGANc"/>
    <property type="match status" value="1"/>
</dbReference>
<evidence type="ECO:0000256" key="1">
    <source>
        <dbReference type="ARBA" id="ARBA00001946"/>
    </source>
</evidence>
<dbReference type="FunFam" id="1.10.287.610:FF:000002">
    <property type="entry name" value="DNA ligase"/>
    <property type="match status" value="1"/>
</dbReference>
<dbReference type="PIRSF" id="PIRSF001604">
    <property type="entry name" value="LigA"/>
    <property type="match status" value="1"/>
</dbReference>
<comment type="catalytic activity">
    <reaction evidence="12">
        <text>NAD(+) + (deoxyribonucleotide)n-3'-hydroxyl + 5'-phospho-(deoxyribonucleotide)m = (deoxyribonucleotide)n+m + AMP + beta-nicotinamide D-nucleotide.</text>
        <dbReference type="EC" id="6.5.1.2"/>
    </reaction>
</comment>
<dbReference type="GO" id="GO:0005829">
    <property type="term" value="C:cytosol"/>
    <property type="evidence" value="ECO:0007669"/>
    <property type="project" value="TreeGrafter"/>
</dbReference>
<dbReference type="Gene3D" id="3.30.470.30">
    <property type="entry name" value="DNA ligase/mRNA capping enzyme"/>
    <property type="match status" value="1"/>
</dbReference>
<dbReference type="Gene3D" id="2.40.50.140">
    <property type="entry name" value="Nucleic acid-binding proteins"/>
    <property type="match status" value="1"/>
</dbReference>
<keyword evidence="4 14" id="KW-0436">Ligase</keyword>
<dbReference type="EC" id="6.5.1.2" evidence="3"/>
<keyword evidence="11" id="KW-0234">DNA repair</keyword>
<dbReference type="EMBL" id="FAXC01000426">
    <property type="protein sequence ID" value="CUV10511.1"/>
    <property type="molecule type" value="Genomic_DNA"/>
</dbReference>
<reference evidence="14" key="1">
    <citation type="submission" date="2015-10" db="EMBL/GenBank/DDBJ databases">
        <authorList>
            <person name="Gilbert D.G."/>
        </authorList>
    </citation>
    <scope>NUCLEOTIDE SEQUENCE</scope>
</reference>
<dbReference type="InterPro" id="IPR004150">
    <property type="entry name" value="NAD_DNA_ligase_OB"/>
</dbReference>
<evidence type="ECO:0000256" key="2">
    <source>
        <dbReference type="ARBA" id="ARBA00004067"/>
    </source>
</evidence>
<dbReference type="GO" id="GO:0006281">
    <property type="term" value="P:DNA repair"/>
    <property type="evidence" value="ECO:0007669"/>
    <property type="project" value="UniProtKB-KW"/>
</dbReference>
<evidence type="ECO:0000256" key="4">
    <source>
        <dbReference type="ARBA" id="ARBA00022598"/>
    </source>
</evidence>
<dbReference type="InterPro" id="IPR013839">
    <property type="entry name" value="DNAligase_adenylation"/>
</dbReference>
<dbReference type="Gene3D" id="6.20.10.30">
    <property type="match status" value="1"/>
</dbReference>